<dbReference type="PATRIC" id="fig|1227492.4.peg.115"/>
<protein>
    <submittedName>
        <fullName evidence="1">Uncharacterized protein</fullName>
    </submittedName>
</protein>
<evidence type="ECO:0000313" key="1">
    <source>
        <dbReference type="EMBL" id="ELZ06288.1"/>
    </source>
</evidence>
<dbReference type="Proteomes" id="UP000011693">
    <property type="component" value="Unassembled WGS sequence"/>
</dbReference>
<name>M0B7M9_9EURY</name>
<accession>M0B7M9</accession>
<proteinExistence type="predicted"/>
<sequence length="448" mass="50662">MLEALRKRRSRRFSTGIEIEGGPTAYTSDRDPQPLTETETALLVFAACGITGPPLLDWTYNEGEGGNMMAGLAGRTISSADAVNSMAMFVIQDDATWLARRPQDIPADELVDIMRLIAEDEFVEAWRRMRVKVADERCALPVEPPYNINANQWSLHAEGTTYFLPVSELTHLYINALFEFLREESGFYFVDERRLYLPAGLSEFAKSNGGFLDDDPNNGKVMTINYIERLAGEASLIEQGMALQNLGLACQAMGLSGFPHFTHHDEAWFEALGFRMGEQPLTEFLSVPRITAALLRLRGQNPEMSYPLGLEQNSEVLLKPFCPPYYDSMGDAVRAVYERKFGDDGIFRGGHDIVEESEVDTGWESPEEVTSDIPDIDESAIDATTAYCEYIHDRYGRFPATYPPFHTFMGFQAGHIDEGFYEEYYRPGALTESHRQHRDRWHDQYESS</sequence>
<dbReference type="AlphaFoldDB" id="M0B7M9"/>
<keyword evidence="2" id="KW-1185">Reference proteome</keyword>
<comment type="caution">
    <text evidence="1">The sequence shown here is derived from an EMBL/GenBank/DDBJ whole genome shotgun (WGS) entry which is preliminary data.</text>
</comment>
<evidence type="ECO:0000313" key="2">
    <source>
        <dbReference type="Proteomes" id="UP000011693"/>
    </source>
</evidence>
<reference evidence="1 2" key="1">
    <citation type="journal article" date="2014" name="PLoS Genet.">
        <title>Phylogenetically driven sequencing of extremely halophilic archaea reveals strategies for static and dynamic osmo-response.</title>
        <authorList>
            <person name="Becker E.A."/>
            <person name="Seitzer P.M."/>
            <person name="Tritt A."/>
            <person name="Larsen D."/>
            <person name="Krusor M."/>
            <person name="Yao A.I."/>
            <person name="Wu D."/>
            <person name="Madern D."/>
            <person name="Eisen J.A."/>
            <person name="Darling A.E."/>
            <person name="Facciotti M.T."/>
        </authorList>
    </citation>
    <scope>NUCLEOTIDE SEQUENCE [LARGE SCALE GENOMIC DNA]</scope>
    <source>
        <strain evidence="1 2">JCM 10990</strain>
    </source>
</reference>
<organism evidence="1 2">
    <name type="scientific">Natrialba chahannaoensis JCM 10990</name>
    <dbReference type="NCBI Taxonomy" id="1227492"/>
    <lineage>
        <taxon>Archaea</taxon>
        <taxon>Methanobacteriati</taxon>
        <taxon>Methanobacteriota</taxon>
        <taxon>Stenosarchaea group</taxon>
        <taxon>Halobacteria</taxon>
        <taxon>Halobacteriales</taxon>
        <taxon>Natrialbaceae</taxon>
        <taxon>Natrialba</taxon>
    </lineage>
</organism>
<gene>
    <name evidence="1" type="ORF">C482_00660</name>
</gene>
<dbReference type="EMBL" id="AOIN01000008">
    <property type="protein sequence ID" value="ELZ06288.1"/>
    <property type="molecule type" value="Genomic_DNA"/>
</dbReference>